<keyword evidence="7" id="KW-1185">Reference proteome</keyword>
<protein>
    <submittedName>
        <fullName evidence="6">AraC family transcriptional regulator</fullName>
    </submittedName>
</protein>
<dbReference type="GO" id="GO:0003700">
    <property type="term" value="F:DNA-binding transcription factor activity"/>
    <property type="evidence" value="ECO:0007669"/>
    <property type="project" value="InterPro"/>
</dbReference>
<feature type="domain" description="HTH araC/xylS-type" evidence="5">
    <location>
        <begin position="244"/>
        <end position="345"/>
    </location>
</feature>
<dbReference type="AlphaFoldDB" id="A0A937G3P6"/>
<dbReference type="Gene3D" id="1.10.10.60">
    <property type="entry name" value="Homeodomain-like"/>
    <property type="match status" value="2"/>
</dbReference>
<reference evidence="6" key="1">
    <citation type="submission" date="2021-01" db="EMBL/GenBank/DDBJ databases">
        <title>Fulvivirga kasyanovii gen. nov., sp nov., a novel member of the phylum Bacteroidetes isolated from seawater in a mussel farm.</title>
        <authorList>
            <person name="Zhao L.-H."/>
            <person name="Wang Z.-J."/>
        </authorList>
    </citation>
    <scope>NUCLEOTIDE SEQUENCE</scope>
    <source>
        <strain evidence="6">29W222</strain>
    </source>
</reference>
<evidence type="ECO:0000313" key="7">
    <source>
        <dbReference type="Proteomes" id="UP000614216"/>
    </source>
</evidence>
<keyword evidence="4" id="KW-0812">Transmembrane</keyword>
<keyword evidence="3" id="KW-0804">Transcription</keyword>
<proteinExistence type="predicted"/>
<dbReference type="PROSITE" id="PS01124">
    <property type="entry name" value="HTH_ARAC_FAMILY_2"/>
    <property type="match status" value="1"/>
</dbReference>
<dbReference type="Proteomes" id="UP000614216">
    <property type="component" value="Unassembled WGS sequence"/>
</dbReference>
<feature type="transmembrane region" description="Helical" evidence="4">
    <location>
        <begin position="194"/>
        <end position="212"/>
    </location>
</feature>
<organism evidence="6 7">
    <name type="scientific">Fulvivirga marina</name>
    <dbReference type="NCBI Taxonomy" id="2494733"/>
    <lineage>
        <taxon>Bacteria</taxon>
        <taxon>Pseudomonadati</taxon>
        <taxon>Bacteroidota</taxon>
        <taxon>Cytophagia</taxon>
        <taxon>Cytophagales</taxon>
        <taxon>Fulvivirgaceae</taxon>
        <taxon>Fulvivirga</taxon>
    </lineage>
</organism>
<feature type="transmembrane region" description="Helical" evidence="4">
    <location>
        <begin position="35"/>
        <end position="53"/>
    </location>
</feature>
<keyword evidence="4" id="KW-1133">Transmembrane helix</keyword>
<evidence type="ECO:0000256" key="2">
    <source>
        <dbReference type="ARBA" id="ARBA00023125"/>
    </source>
</evidence>
<feature type="transmembrane region" description="Helical" evidence="4">
    <location>
        <begin position="126"/>
        <end position="144"/>
    </location>
</feature>
<feature type="transmembrane region" description="Helical" evidence="4">
    <location>
        <begin position="165"/>
        <end position="182"/>
    </location>
</feature>
<feature type="transmembrane region" description="Helical" evidence="4">
    <location>
        <begin position="65"/>
        <end position="84"/>
    </location>
</feature>
<sequence>MEPSLNTWTIIFLIAAMQGLFLSVMIFLKHSKANLLLGFLMLSFSLMLLYYVTYWTHYDHLLPRGIGIAQGLTYVLGPLTYFYFRSDRKNFYFNGWHFTPFILYLIYFLTQLVSDPFSHEIRTIQVSLQCLHLALYSSAIFITTNRSKKGLHNSELKFFEWRKKIGYAFSGYALSFLLYYTLVWTGTLKIEYDYMISVASSIFIYFIGYHGYQNPHILKPENAKKYTRSSLSSTAAESILTELRELMRSKKPYLDNSLKLQQLANELGMSQHHISQSINELTGQNFSDFINQYRIHEAQLMLKDPDQADKKIIHIALDSGFNNKTSFNNAFKKVTGIPPSEYRDCYLTQREQPTSVING</sequence>
<evidence type="ECO:0000256" key="1">
    <source>
        <dbReference type="ARBA" id="ARBA00023015"/>
    </source>
</evidence>
<dbReference type="Pfam" id="PF12833">
    <property type="entry name" value="HTH_18"/>
    <property type="match status" value="1"/>
</dbReference>
<keyword evidence="1" id="KW-0805">Transcription regulation</keyword>
<keyword evidence="2" id="KW-0238">DNA-binding</keyword>
<gene>
    <name evidence="6" type="ORF">JMN32_24095</name>
</gene>
<accession>A0A937G3P6</accession>
<dbReference type="EMBL" id="JAEUGD010000066">
    <property type="protein sequence ID" value="MBL6449415.1"/>
    <property type="molecule type" value="Genomic_DNA"/>
</dbReference>
<evidence type="ECO:0000256" key="4">
    <source>
        <dbReference type="SAM" id="Phobius"/>
    </source>
</evidence>
<keyword evidence="4" id="KW-0472">Membrane</keyword>
<dbReference type="InterPro" id="IPR009057">
    <property type="entry name" value="Homeodomain-like_sf"/>
</dbReference>
<dbReference type="RefSeq" id="WP_202858941.1">
    <property type="nucleotide sequence ID" value="NZ_JAEUGD010000066.1"/>
</dbReference>
<dbReference type="PRINTS" id="PR00032">
    <property type="entry name" value="HTHARAC"/>
</dbReference>
<dbReference type="PANTHER" id="PTHR43280:SF29">
    <property type="entry name" value="ARAC-FAMILY TRANSCRIPTIONAL REGULATOR"/>
    <property type="match status" value="1"/>
</dbReference>
<dbReference type="GO" id="GO:0043565">
    <property type="term" value="F:sequence-specific DNA binding"/>
    <property type="evidence" value="ECO:0007669"/>
    <property type="project" value="InterPro"/>
</dbReference>
<name>A0A937G3P6_9BACT</name>
<dbReference type="InterPro" id="IPR018060">
    <property type="entry name" value="HTH_AraC"/>
</dbReference>
<evidence type="ECO:0000256" key="3">
    <source>
        <dbReference type="ARBA" id="ARBA00023163"/>
    </source>
</evidence>
<feature type="transmembrane region" description="Helical" evidence="4">
    <location>
        <begin position="96"/>
        <end position="114"/>
    </location>
</feature>
<dbReference type="SUPFAM" id="SSF46689">
    <property type="entry name" value="Homeodomain-like"/>
    <property type="match status" value="1"/>
</dbReference>
<dbReference type="SMART" id="SM00342">
    <property type="entry name" value="HTH_ARAC"/>
    <property type="match status" value="1"/>
</dbReference>
<evidence type="ECO:0000313" key="6">
    <source>
        <dbReference type="EMBL" id="MBL6449415.1"/>
    </source>
</evidence>
<evidence type="ECO:0000259" key="5">
    <source>
        <dbReference type="PROSITE" id="PS01124"/>
    </source>
</evidence>
<dbReference type="PANTHER" id="PTHR43280">
    <property type="entry name" value="ARAC-FAMILY TRANSCRIPTIONAL REGULATOR"/>
    <property type="match status" value="1"/>
</dbReference>
<comment type="caution">
    <text evidence="6">The sequence shown here is derived from an EMBL/GenBank/DDBJ whole genome shotgun (WGS) entry which is preliminary data.</text>
</comment>
<dbReference type="InterPro" id="IPR020449">
    <property type="entry name" value="Tscrpt_reg_AraC-type_HTH"/>
</dbReference>
<feature type="transmembrane region" description="Helical" evidence="4">
    <location>
        <begin position="6"/>
        <end position="28"/>
    </location>
</feature>